<feature type="region of interest" description="Disordered" evidence="1">
    <location>
        <begin position="1"/>
        <end position="46"/>
    </location>
</feature>
<keyword evidence="3" id="KW-1185">Reference proteome</keyword>
<feature type="region of interest" description="Disordered" evidence="1">
    <location>
        <begin position="200"/>
        <end position="225"/>
    </location>
</feature>
<feature type="compositionally biased region" description="Polar residues" evidence="1">
    <location>
        <begin position="206"/>
        <end position="225"/>
    </location>
</feature>
<evidence type="ECO:0000313" key="3">
    <source>
        <dbReference type="Proteomes" id="UP000541810"/>
    </source>
</evidence>
<proteinExistence type="predicted"/>
<dbReference type="AlphaFoldDB" id="A0A7X0LKV5"/>
<sequence length="225" mass="24203">MTASDLPELATAPQSATPMTDANEPTPTHEPADTPADVETAEVSAGDTRNAVERVVAYFVALGVGGETALSLTNTLDQRIDPTESTPARRAELILEAFDRWTDELPALMGMGEQADRVAFTLANHLGRLLNQHPDALDDPDELIQAMQPLLDDRPHGILPNLPRQEMHRQPLGDLPSVLQGEFWSGTYRWVAPVGASTKRMLSGGKKQSNGTDSPSVSKGTESGE</sequence>
<gene>
    <name evidence="2" type="ORF">HNQ40_002143</name>
</gene>
<protein>
    <submittedName>
        <fullName evidence="2">Uncharacterized protein</fullName>
    </submittedName>
</protein>
<organism evidence="2 3">
    <name type="scientific">Algisphaera agarilytica</name>
    <dbReference type="NCBI Taxonomy" id="1385975"/>
    <lineage>
        <taxon>Bacteria</taxon>
        <taxon>Pseudomonadati</taxon>
        <taxon>Planctomycetota</taxon>
        <taxon>Phycisphaerae</taxon>
        <taxon>Phycisphaerales</taxon>
        <taxon>Phycisphaeraceae</taxon>
        <taxon>Algisphaera</taxon>
    </lineage>
</organism>
<evidence type="ECO:0000256" key="1">
    <source>
        <dbReference type="SAM" id="MobiDB-lite"/>
    </source>
</evidence>
<dbReference type="RefSeq" id="WP_184677857.1">
    <property type="nucleotide sequence ID" value="NZ_JACHGY010000001.1"/>
</dbReference>
<dbReference type="EMBL" id="JACHGY010000001">
    <property type="protein sequence ID" value="MBB6430337.1"/>
    <property type="molecule type" value="Genomic_DNA"/>
</dbReference>
<accession>A0A7X0LKV5</accession>
<feature type="compositionally biased region" description="Polar residues" evidence="1">
    <location>
        <begin position="12"/>
        <end position="26"/>
    </location>
</feature>
<reference evidence="2 3" key="1">
    <citation type="submission" date="2020-08" db="EMBL/GenBank/DDBJ databases">
        <title>Genomic Encyclopedia of Type Strains, Phase IV (KMG-IV): sequencing the most valuable type-strain genomes for metagenomic binning, comparative biology and taxonomic classification.</title>
        <authorList>
            <person name="Goeker M."/>
        </authorList>
    </citation>
    <scope>NUCLEOTIDE SEQUENCE [LARGE SCALE GENOMIC DNA]</scope>
    <source>
        <strain evidence="2 3">DSM 103725</strain>
    </source>
</reference>
<comment type="caution">
    <text evidence="2">The sequence shown here is derived from an EMBL/GenBank/DDBJ whole genome shotgun (WGS) entry which is preliminary data.</text>
</comment>
<evidence type="ECO:0000313" key="2">
    <source>
        <dbReference type="EMBL" id="MBB6430337.1"/>
    </source>
</evidence>
<name>A0A7X0LKV5_9BACT</name>
<dbReference type="Proteomes" id="UP000541810">
    <property type="component" value="Unassembled WGS sequence"/>
</dbReference>